<dbReference type="Proteomes" id="UP000248729">
    <property type="component" value="Unassembled WGS sequence"/>
</dbReference>
<reference evidence="2 3" key="1">
    <citation type="submission" date="2018-06" db="EMBL/GenBank/DDBJ databases">
        <title>Freshwater and sediment microbial communities from various areas in North America, analyzing microbe dynamics in response to fracking.</title>
        <authorList>
            <person name="Lamendella R."/>
        </authorList>
    </citation>
    <scope>NUCLEOTIDE SEQUENCE [LARGE SCALE GENOMIC DNA]</scope>
    <source>
        <strain evidence="2 3">99A</strain>
    </source>
</reference>
<proteinExistence type="predicted"/>
<protein>
    <recommendedName>
        <fullName evidence="4">Lipoprotein</fullName>
    </recommendedName>
</protein>
<evidence type="ECO:0000256" key="1">
    <source>
        <dbReference type="SAM" id="SignalP"/>
    </source>
</evidence>
<keyword evidence="1" id="KW-0732">Signal</keyword>
<dbReference type="RefSeq" id="WP_112404500.1">
    <property type="nucleotide sequence ID" value="NZ_JBJKCE010000002.1"/>
</dbReference>
<organism evidence="2 3">
    <name type="scientific">Vibrio diazotrophicus</name>
    <dbReference type="NCBI Taxonomy" id="685"/>
    <lineage>
        <taxon>Bacteria</taxon>
        <taxon>Pseudomonadati</taxon>
        <taxon>Pseudomonadota</taxon>
        <taxon>Gammaproteobacteria</taxon>
        <taxon>Vibrionales</taxon>
        <taxon>Vibrionaceae</taxon>
        <taxon>Vibrio</taxon>
    </lineage>
</organism>
<gene>
    <name evidence="2" type="ORF">DET48_12916</name>
</gene>
<comment type="caution">
    <text evidence="2">The sequence shown here is derived from an EMBL/GenBank/DDBJ whole genome shotgun (WGS) entry which is preliminary data.</text>
</comment>
<dbReference type="PROSITE" id="PS51257">
    <property type="entry name" value="PROKAR_LIPOPROTEIN"/>
    <property type="match status" value="1"/>
</dbReference>
<accession>A0A329E719</accession>
<feature type="chain" id="PRO_5016309707" description="Lipoprotein" evidence="1">
    <location>
        <begin position="22"/>
        <end position="222"/>
    </location>
</feature>
<sequence>MKKIVGSVILASTLLSGCAVQTSYPVTYHQEDFPVEQSKNLATVGITKWQDNRNIASIKDNYSETAVMRMGPATVGITDDDKEFVRVADYVRKNFIEELRSLGVNTKSIDLIPKSDDHELLTNLAKNNDVSYLISGQLLNFDVNCHGAWTLECSRNVSFSMSMIDSLGDELITREIYSAAFSNNEGMGVMHSTLLDQLTNQVLREALEKAVRKTIKELNSAI</sequence>
<name>A0A329E719_VIBDI</name>
<feature type="signal peptide" evidence="1">
    <location>
        <begin position="1"/>
        <end position="21"/>
    </location>
</feature>
<dbReference type="EMBL" id="QLTR01000029">
    <property type="protein sequence ID" value="RAS59104.1"/>
    <property type="molecule type" value="Genomic_DNA"/>
</dbReference>
<dbReference type="AlphaFoldDB" id="A0A329E719"/>
<evidence type="ECO:0000313" key="3">
    <source>
        <dbReference type="Proteomes" id="UP000248729"/>
    </source>
</evidence>
<evidence type="ECO:0000313" key="2">
    <source>
        <dbReference type="EMBL" id="RAS59104.1"/>
    </source>
</evidence>
<evidence type="ECO:0008006" key="4">
    <source>
        <dbReference type="Google" id="ProtNLM"/>
    </source>
</evidence>